<protein>
    <submittedName>
        <fullName evidence="3">Uncharacterized protein</fullName>
    </submittedName>
</protein>
<accession>A0A085N9B9</accession>
<feature type="compositionally biased region" description="Polar residues" evidence="1">
    <location>
        <begin position="228"/>
        <end position="238"/>
    </location>
</feature>
<dbReference type="AlphaFoldDB" id="A0A085N9B9"/>
<dbReference type="Proteomes" id="UP000030758">
    <property type="component" value="Unassembled WGS sequence"/>
</dbReference>
<feature type="region of interest" description="Disordered" evidence="1">
    <location>
        <begin position="390"/>
        <end position="414"/>
    </location>
</feature>
<proteinExistence type="predicted"/>
<feature type="region of interest" description="Disordered" evidence="1">
    <location>
        <begin position="228"/>
        <end position="247"/>
    </location>
</feature>
<gene>
    <name evidence="2" type="ORF">M513_00785</name>
    <name evidence="3" type="ORF">M514_00785</name>
</gene>
<feature type="region of interest" description="Disordered" evidence="1">
    <location>
        <begin position="321"/>
        <end position="347"/>
    </location>
</feature>
<name>A0A085N9B9_9BILA</name>
<evidence type="ECO:0000313" key="4">
    <source>
        <dbReference type="Proteomes" id="UP000030764"/>
    </source>
</evidence>
<dbReference type="EMBL" id="KL363184">
    <property type="protein sequence ID" value="KFD58559.1"/>
    <property type="molecule type" value="Genomic_DNA"/>
</dbReference>
<dbReference type="EMBL" id="KL367528">
    <property type="protein sequence ID" value="KFD66065.1"/>
    <property type="molecule type" value="Genomic_DNA"/>
</dbReference>
<dbReference type="Proteomes" id="UP000030764">
    <property type="component" value="Unassembled WGS sequence"/>
</dbReference>
<evidence type="ECO:0000313" key="2">
    <source>
        <dbReference type="EMBL" id="KFD58559.1"/>
    </source>
</evidence>
<reference evidence="3 4" key="1">
    <citation type="journal article" date="2014" name="Nat. Genet.">
        <title>Genome and transcriptome of the porcine whipworm Trichuris suis.</title>
        <authorList>
            <person name="Jex A.R."/>
            <person name="Nejsum P."/>
            <person name="Schwarz E.M."/>
            <person name="Hu L."/>
            <person name="Young N.D."/>
            <person name="Hall R.S."/>
            <person name="Korhonen P.K."/>
            <person name="Liao S."/>
            <person name="Thamsborg S."/>
            <person name="Xia J."/>
            <person name="Xu P."/>
            <person name="Wang S."/>
            <person name="Scheerlinck J.P."/>
            <person name="Hofmann A."/>
            <person name="Sternberg P.W."/>
            <person name="Wang J."/>
            <person name="Gasser R.B."/>
        </authorList>
    </citation>
    <scope>NUCLEOTIDE SEQUENCE [LARGE SCALE GENOMIC DNA]</scope>
    <source>
        <strain evidence="3">DCEP-RM93F</strain>
        <strain evidence="2">DCEP-RM93M</strain>
    </source>
</reference>
<keyword evidence="4" id="KW-1185">Reference proteome</keyword>
<evidence type="ECO:0000256" key="1">
    <source>
        <dbReference type="SAM" id="MobiDB-lite"/>
    </source>
</evidence>
<organism evidence="3">
    <name type="scientific">Trichuris suis</name>
    <name type="common">pig whipworm</name>
    <dbReference type="NCBI Taxonomy" id="68888"/>
    <lineage>
        <taxon>Eukaryota</taxon>
        <taxon>Metazoa</taxon>
        <taxon>Ecdysozoa</taxon>
        <taxon>Nematoda</taxon>
        <taxon>Enoplea</taxon>
        <taxon>Dorylaimia</taxon>
        <taxon>Trichinellida</taxon>
        <taxon>Trichuridae</taxon>
        <taxon>Trichuris</taxon>
    </lineage>
</organism>
<sequence length="472" mass="52232">MADAEDYSAVPANNAAVVCDAIDFSDADVPSIVLNFCLKLYELKKNLNASYDMFMIGFREALQVINGGKECDESICKGLSDMCSLLNSQVFCEQLFATKATQDQRVFVYKLLVMLHFSVLPEEKIGKTVCDESLEEAAKFLRLVIGMTGAFEVRQFLWQVLFKRFGKKYPKSVTRLYELLNLPVPKQLKKHARCQLDEGDEELDSGVMVRVLSSSSLKLDKKKSEESTIGQVKVPSSQGRKKAESVIPPSRLKRSASMFVDPTQPVLIGLNSSCHKEITKNLTKCKKGKHDVMPFTKHVSFNVQYLSPSTAKFAEELDKSLSGKVESQSPKSPEVMSPNPYKTPKTPVKTVDGIDLSNFITGHCPVSGFNVTPDKTNTPSQNKFVTPLKNSTPVDALSSPEVPSPNLPCKSSKKTLAPATPLFKQKLPSKTRSQLCTQPVQTILETPPEKLAKHSCDVKGRRAVAMRLFAQL</sequence>
<evidence type="ECO:0000313" key="3">
    <source>
        <dbReference type="EMBL" id="KFD66065.1"/>
    </source>
</evidence>